<evidence type="ECO:0000313" key="2">
    <source>
        <dbReference type="EMBL" id="GAA4947510.1"/>
    </source>
</evidence>
<evidence type="ECO:0000256" key="1">
    <source>
        <dbReference type="SAM" id="MobiDB-lite"/>
    </source>
</evidence>
<accession>A0ABP9GLL6</accession>
<dbReference type="Proteomes" id="UP001500466">
    <property type="component" value="Unassembled WGS sequence"/>
</dbReference>
<dbReference type="EMBL" id="BAABHS010000001">
    <property type="protein sequence ID" value="GAA4947510.1"/>
    <property type="molecule type" value="Genomic_DNA"/>
</dbReference>
<comment type="caution">
    <text evidence="2">The sequence shown here is derived from an EMBL/GenBank/DDBJ whole genome shotgun (WGS) entry which is preliminary data.</text>
</comment>
<keyword evidence="3" id="KW-1185">Reference proteome</keyword>
<protein>
    <submittedName>
        <fullName evidence="2">Uncharacterized protein</fullName>
    </submittedName>
</protein>
<name>A0ABP9GLL6_9ACTN</name>
<feature type="region of interest" description="Disordered" evidence="1">
    <location>
        <begin position="185"/>
        <end position="213"/>
    </location>
</feature>
<feature type="compositionally biased region" description="Low complexity" evidence="1">
    <location>
        <begin position="187"/>
        <end position="200"/>
    </location>
</feature>
<gene>
    <name evidence="2" type="ORF">GCM10023205_04300</name>
</gene>
<proteinExistence type="predicted"/>
<evidence type="ECO:0000313" key="3">
    <source>
        <dbReference type="Proteomes" id="UP001500466"/>
    </source>
</evidence>
<organism evidence="2 3">
    <name type="scientific">Yinghuangia aomiensis</name>
    <dbReference type="NCBI Taxonomy" id="676205"/>
    <lineage>
        <taxon>Bacteria</taxon>
        <taxon>Bacillati</taxon>
        <taxon>Actinomycetota</taxon>
        <taxon>Actinomycetes</taxon>
        <taxon>Kitasatosporales</taxon>
        <taxon>Streptomycetaceae</taxon>
        <taxon>Yinghuangia</taxon>
    </lineage>
</organism>
<sequence>MHYTPPDEADVVIFRDRTHGIVADGADYSTTLSRLAINAGFDLNPVTGPHRVPDEVFPRQAVHRVTALARTLHEAGYTVRVDSSIPDAAAALSAPDLAPIAETLTDVATAVEVTVRPDEVRELLDDLAGDDGPLIPTMDVLGRITDRCAGYHPAPHYRAAEDLHEAVRHLEAALASVRVASRRLPDPQALTRRTAQAAAPTMPTHRSTAVPAR</sequence>
<reference evidence="3" key="1">
    <citation type="journal article" date="2019" name="Int. J. Syst. Evol. Microbiol.">
        <title>The Global Catalogue of Microorganisms (GCM) 10K type strain sequencing project: providing services to taxonomists for standard genome sequencing and annotation.</title>
        <authorList>
            <consortium name="The Broad Institute Genomics Platform"/>
            <consortium name="The Broad Institute Genome Sequencing Center for Infectious Disease"/>
            <person name="Wu L."/>
            <person name="Ma J."/>
        </authorList>
    </citation>
    <scope>NUCLEOTIDE SEQUENCE [LARGE SCALE GENOMIC DNA]</scope>
    <source>
        <strain evidence="3">JCM 17986</strain>
    </source>
</reference>
<dbReference type="RefSeq" id="WP_345673466.1">
    <property type="nucleotide sequence ID" value="NZ_BAABHS010000001.1"/>
</dbReference>